<dbReference type="Pfam" id="PF08376">
    <property type="entry name" value="NIT"/>
    <property type="match status" value="1"/>
</dbReference>
<evidence type="ECO:0000259" key="2">
    <source>
        <dbReference type="PROSITE" id="PS50921"/>
    </source>
</evidence>
<name>A0A6N9TI46_9ALTE</name>
<evidence type="ECO:0000256" key="1">
    <source>
        <dbReference type="SAM" id="Coils"/>
    </source>
</evidence>
<dbReference type="InterPro" id="IPR013587">
    <property type="entry name" value="Nitrate/nitrite_sensing"/>
</dbReference>
<keyword evidence="1" id="KW-0175">Coiled coil</keyword>
<keyword evidence="4" id="KW-1185">Reference proteome</keyword>
<dbReference type="Proteomes" id="UP000471381">
    <property type="component" value="Unassembled WGS sequence"/>
</dbReference>
<dbReference type="Pfam" id="PF03861">
    <property type="entry name" value="ANTAR"/>
    <property type="match status" value="1"/>
</dbReference>
<evidence type="ECO:0000313" key="3">
    <source>
        <dbReference type="EMBL" id="NDW15755.1"/>
    </source>
</evidence>
<feature type="coiled-coil region" evidence="1">
    <location>
        <begin position="301"/>
        <end position="328"/>
    </location>
</feature>
<dbReference type="Gene3D" id="1.10.10.10">
    <property type="entry name" value="Winged helix-like DNA-binding domain superfamily/Winged helix DNA-binding domain"/>
    <property type="match status" value="1"/>
</dbReference>
<organism evidence="3 4">
    <name type="scientific">Alteromonas genovensis</name>
    <dbReference type="NCBI Taxonomy" id="471225"/>
    <lineage>
        <taxon>Bacteria</taxon>
        <taxon>Pseudomonadati</taxon>
        <taxon>Pseudomonadota</taxon>
        <taxon>Gammaproteobacteria</taxon>
        <taxon>Alteromonadales</taxon>
        <taxon>Alteromonadaceae</taxon>
        <taxon>Alteromonas/Salinimonas group</taxon>
        <taxon>Alteromonas</taxon>
    </lineage>
</organism>
<gene>
    <name evidence="3" type="ORF">GTQ48_09520</name>
</gene>
<accession>A0A6N9TI46</accession>
<dbReference type="InterPro" id="IPR036388">
    <property type="entry name" value="WH-like_DNA-bd_sf"/>
</dbReference>
<dbReference type="PROSITE" id="PS50921">
    <property type="entry name" value="ANTAR"/>
    <property type="match status" value="1"/>
</dbReference>
<dbReference type="EMBL" id="JAAAWO010000006">
    <property type="protein sequence ID" value="NDW15755.1"/>
    <property type="molecule type" value="Genomic_DNA"/>
</dbReference>
<dbReference type="RefSeq" id="WP_163106482.1">
    <property type="nucleotide sequence ID" value="NZ_JAAAWO010000006.1"/>
</dbReference>
<feature type="domain" description="ANTAR" evidence="2">
    <location>
        <begin position="380"/>
        <end position="441"/>
    </location>
</feature>
<dbReference type="SMART" id="SM01012">
    <property type="entry name" value="ANTAR"/>
    <property type="match status" value="1"/>
</dbReference>
<dbReference type="GO" id="GO:0003723">
    <property type="term" value="F:RNA binding"/>
    <property type="evidence" value="ECO:0007669"/>
    <property type="project" value="InterPro"/>
</dbReference>
<reference evidence="3 4" key="1">
    <citation type="submission" date="2020-01" db="EMBL/GenBank/DDBJ databases">
        <title>Genomes of bacteria type strains.</title>
        <authorList>
            <person name="Chen J."/>
            <person name="Zhu S."/>
            <person name="Yang J."/>
        </authorList>
    </citation>
    <scope>NUCLEOTIDE SEQUENCE [LARGE SCALE GENOMIC DNA]</scope>
    <source>
        <strain evidence="3 4">LMG 24078</strain>
    </source>
</reference>
<protein>
    <submittedName>
        <fullName evidence="3">ANTAR domain-containing protein</fullName>
    </submittedName>
</protein>
<comment type="caution">
    <text evidence="3">The sequence shown here is derived from an EMBL/GenBank/DDBJ whole genome shotgun (WGS) entry which is preliminary data.</text>
</comment>
<dbReference type="InterPro" id="IPR005561">
    <property type="entry name" value="ANTAR"/>
</dbReference>
<dbReference type="SUPFAM" id="SSF52172">
    <property type="entry name" value="CheY-like"/>
    <property type="match status" value="1"/>
</dbReference>
<dbReference type="InterPro" id="IPR011006">
    <property type="entry name" value="CheY-like_superfamily"/>
</dbReference>
<feature type="coiled-coil region" evidence="1">
    <location>
        <begin position="377"/>
        <end position="439"/>
    </location>
</feature>
<proteinExistence type="predicted"/>
<evidence type="ECO:0000313" key="4">
    <source>
        <dbReference type="Proteomes" id="UP000471381"/>
    </source>
</evidence>
<sequence length="445" mass="50193">MKGTTFAYPMYLFSGYFTMGHHSDITKRFFLLAKHQEIQALRHLSSNCKIVKAVTEMIHQLQRERGMSNVFLCSRGERFATQRAQQETASEMSEKTLRSLLNALYLSNSDNGLTMRLVTTITFALQGMDNLKDLRSKVALQQLTPTESTNAFCRLIAALIDVIFEAADVANDPAITRLLVALFNFIQGKEYAGQERACGAIGFSSSHFQQSLCDRITALTDSQNHLFETFSKFADDTELSMWQQQLESDHAQHLSRLRKMICELGETDTCTAELSEIWYDIATLRIDAMQDIEEHITDRLIEKATLRIAQAEEELRNNELLIASLNSSPPTGDTPISMIYDKTVKGLSMEGTHSEMGITSTSLSAHKSFYDLIRQQAQHIQDIANELNGAKQALNEQKAIDRVKLLLMQQGKLSESQAYKKLQSAAMEQNIRIAELAQRMLESLI</sequence>
<dbReference type="AlphaFoldDB" id="A0A6N9TI46"/>